<evidence type="ECO:0000256" key="4">
    <source>
        <dbReference type="ARBA" id="ARBA00017871"/>
    </source>
</evidence>
<dbReference type="PANTHER" id="PTHR10742:SF342">
    <property type="entry name" value="AMINE OXIDASE"/>
    <property type="match status" value="1"/>
</dbReference>
<dbReference type="SUPFAM" id="SSF51905">
    <property type="entry name" value="FAD/NAD(P)-binding domain"/>
    <property type="match status" value="1"/>
</dbReference>
<dbReference type="RefSeq" id="WP_211853839.1">
    <property type="nucleotide sequence ID" value="NZ_JAAGBB010000020.1"/>
</dbReference>
<comment type="pathway">
    <text evidence="1">Plant hormone metabolism; auxin biosynthesis.</text>
</comment>
<dbReference type="Gene3D" id="3.50.50.60">
    <property type="entry name" value="FAD/NAD(P)-binding domain"/>
    <property type="match status" value="1"/>
</dbReference>
<keyword evidence="5" id="KW-0073">Auxin biosynthesis</keyword>
<keyword evidence="9" id="KW-1185">Reference proteome</keyword>
<dbReference type="InterPro" id="IPR036188">
    <property type="entry name" value="FAD/NAD-bd_sf"/>
</dbReference>
<comment type="catalytic activity">
    <reaction evidence="6">
        <text>L-tryptophan + O2 = indole-3-acetamide + CO2 + H2O</text>
        <dbReference type="Rhea" id="RHEA:16165"/>
        <dbReference type="ChEBI" id="CHEBI:15377"/>
        <dbReference type="ChEBI" id="CHEBI:15379"/>
        <dbReference type="ChEBI" id="CHEBI:16031"/>
        <dbReference type="ChEBI" id="CHEBI:16526"/>
        <dbReference type="ChEBI" id="CHEBI:57912"/>
        <dbReference type="EC" id="1.13.12.3"/>
    </reaction>
</comment>
<evidence type="ECO:0000313" key="9">
    <source>
        <dbReference type="Proteomes" id="UP001196870"/>
    </source>
</evidence>
<gene>
    <name evidence="8" type="ORF">GXW71_17550</name>
</gene>
<comment type="caution">
    <text evidence="8">The sequence shown here is derived from an EMBL/GenBank/DDBJ whole genome shotgun (WGS) entry which is preliminary data.</text>
</comment>
<dbReference type="SUPFAM" id="SSF54373">
    <property type="entry name" value="FAD-linked reductases, C-terminal domain"/>
    <property type="match status" value="1"/>
</dbReference>
<evidence type="ECO:0000256" key="1">
    <source>
        <dbReference type="ARBA" id="ARBA00004814"/>
    </source>
</evidence>
<sequence>MYQAMTALGVAAESPYTGPIRLDGDPRGASVLILGAGLAGLVAALELKRAGYRVQVLEYNDRAGGRCWTVRGGDRITELGGETQDCRFDEGHYINPGPWRIPYHHHAVLDYCKRLGVTLEPFVQVNHNALVHGRTAFGGRPQRYRTVMSDYQGGIAELLAKATRQNRLDGMVSREDAEILLESLRSWGALNRDLTYAKSVLTSDRRGFERDPGGGLTARPVPSDPVALKDVLSSRLWSYLATGAIYEFQTTMFQPVGGMDMIARAFAREVGDLIRYNAKVTAIRQDASGVTATVADARGGGQPEQVRADWCLCTIPLAVLAQMELNVSAKMQAAIEAVPYSASVKVGLQFKRRFWEQDEHIYGGISYTDLPIRMISYPSTGYGAAGKGVLLGAYAFGPYAYEFTALPAAERVRRAVEWGATLHPQYREEFESGVSVGWHRVPGNLGCHGMWTDARREEHYDALCALDGRILLAGEHASYIPAWQEGAILSSLDAIGRLHRRVVNA</sequence>
<dbReference type="PANTHER" id="PTHR10742">
    <property type="entry name" value="FLAVIN MONOAMINE OXIDASE"/>
    <property type="match status" value="1"/>
</dbReference>
<dbReference type="Gene3D" id="3.90.660.10">
    <property type="match status" value="1"/>
</dbReference>
<feature type="domain" description="Amine oxidase" evidence="7">
    <location>
        <begin position="38"/>
        <end position="494"/>
    </location>
</feature>
<proteinExistence type="inferred from homology"/>
<evidence type="ECO:0000256" key="5">
    <source>
        <dbReference type="ARBA" id="ARBA00023070"/>
    </source>
</evidence>
<dbReference type="EMBL" id="JAAGBB010000020">
    <property type="protein sequence ID" value="MBR0666170.1"/>
    <property type="molecule type" value="Genomic_DNA"/>
</dbReference>
<dbReference type="Pfam" id="PF01593">
    <property type="entry name" value="Amino_oxidase"/>
    <property type="match status" value="1"/>
</dbReference>
<dbReference type="Proteomes" id="UP001196870">
    <property type="component" value="Unassembled WGS sequence"/>
</dbReference>
<accession>A0ABS5F0T5</accession>
<dbReference type="EC" id="1.13.12.3" evidence="3"/>
<dbReference type="InterPro" id="IPR002937">
    <property type="entry name" value="Amino_oxidase"/>
</dbReference>
<name>A0ABS5F0T5_9PROT</name>
<organism evidence="8 9">
    <name type="scientific">Plastoroseomonas hellenica</name>
    <dbReference type="NCBI Taxonomy" id="2687306"/>
    <lineage>
        <taxon>Bacteria</taxon>
        <taxon>Pseudomonadati</taxon>
        <taxon>Pseudomonadota</taxon>
        <taxon>Alphaproteobacteria</taxon>
        <taxon>Acetobacterales</taxon>
        <taxon>Acetobacteraceae</taxon>
        <taxon>Plastoroseomonas</taxon>
    </lineage>
</organism>
<evidence type="ECO:0000259" key="7">
    <source>
        <dbReference type="Pfam" id="PF01593"/>
    </source>
</evidence>
<dbReference type="PRINTS" id="PR00411">
    <property type="entry name" value="PNDRDTASEI"/>
</dbReference>
<evidence type="ECO:0000256" key="6">
    <source>
        <dbReference type="ARBA" id="ARBA00047321"/>
    </source>
</evidence>
<reference evidence="9" key="1">
    <citation type="journal article" date="2021" name="Syst. Appl. Microbiol.">
        <title>Roseomonas hellenica sp. nov., isolated from roots of wild-growing Alkanna tinctoria.</title>
        <authorList>
            <person name="Rat A."/>
            <person name="Naranjo H.D."/>
            <person name="Lebbe L."/>
            <person name="Cnockaert M."/>
            <person name="Krigas N."/>
            <person name="Grigoriadou K."/>
            <person name="Maloupa E."/>
            <person name="Willems A."/>
        </authorList>
    </citation>
    <scope>NUCLEOTIDE SEQUENCE [LARGE SCALE GENOMIC DNA]</scope>
    <source>
        <strain evidence="9">LMG 31523</strain>
    </source>
</reference>
<dbReference type="Gene3D" id="1.20.1440.240">
    <property type="match status" value="1"/>
</dbReference>
<dbReference type="InterPro" id="IPR050281">
    <property type="entry name" value="Flavin_monoamine_oxidase"/>
</dbReference>
<evidence type="ECO:0000256" key="2">
    <source>
        <dbReference type="ARBA" id="ARBA00005833"/>
    </source>
</evidence>
<evidence type="ECO:0000256" key="3">
    <source>
        <dbReference type="ARBA" id="ARBA00012535"/>
    </source>
</evidence>
<comment type="similarity">
    <text evidence="2">Belongs to the tryptophan 2-monooxygenase family.</text>
</comment>
<evidence type="ECO:0000313" key="8">
    <source>
        <dbReference type="EMBL" id="MBR0666170.1"/>
    </source>
</evidence>
<protein>
    <recommendedName>
        <fullName evidence="4">Tryptophan 2-monooxygenase</fullName>
        <ecNumber evidence="3">1.13.12.3</ecNumber>
    </recommendedName>
</protein>